<keyword evidence="11" id="KW-1185">Reference proteome</keyword>
<comment type="subcellular location">
    <subcellularLocation>
        <location evidence="1">Membrane</location>
        <topology evidence="1">Single-pass membrane protein</topology>
    </subcellularLocation>
</comment>
<keyword evidence="5" id="KW-0812">Transmembrane</keyword>
<keyword evidence="7" id="KW-0472">Membrane</keyword>
<evidence type="ECO:0000256" key="9">
    <source>
        <dbReference type="SAM" id="SignalP"/>
    </source>
</evidence>
<feature type="chain" id="PRO_5035195083" description="Glycosyltransferase family 92 protein" evidence="9">
    <location>
        <begin position="29"/>
        <end position="487"/>
    </location>
</feature>
<dbReference type="AlphaFoldDB" id="A0A8J6H9W0"/>
<dbReference type="GO" id="GO:0016020">
    <property type="term" value="C:membrane"/>
    <property type="evidence" value="ECO:0007669"/>
    <property type="project" value="UniProtKB-SubCell"/>
</dbReference>
<dbReference type="GO" id="GO:0005737">
    <property type="term" value="C:cytoplasm"/>
    <property type="evidence" value="ECO:0007669"/>
    <property type="project" value="TreeGrafter"/>
</dbReference>
<dbReference type="PANTHER" id="PTHR21461:SF83">
    <property type="entry name" value="GLYCOSYLTRANSFERASE FAMILY 92 PROTEIN"/>
    <property type="match status" value="1"/>
</dbReference>
<keyword evidence="9" id="KW-0732">Signal</keyword>
<comment type="caution">
    <text evidence="10">The sequence shown here is derived from an EMBL/GenBank/DDBJ whole genome shotgun (WGS) entry which is preliminary data.</text>
</comment>
<dbReference type="Pfam" id="PF01697">
    <property type="entry name" value="Glyco_transf_92"/>
    <property type="match status" value="1"/>
</dbReference>
<evidence type="ECO:0000256" key="8">
    <source>
        <dbReference type="RuleBase" id="RU366017"/>
    </source>
</evidence>
<evidence type="ECO:0000256" key="4">
    <source>
        <dbReference type="ARBA" id="ARBA00022679"/>
    </source>
</evidence>
<comment type="similarity">
    <text evidence="2 8">Belongs to the glycosyltransferase 92 family.</text>
</comment>
<keyword evidence="6" id="KW-1133">Transmembrane helix</keyword>
<dbReference type="EMBL" id="JABDTM020027710">
    <property type="protein sequence ID" value="KAH0810107.1"/>
    <property type="molecule type" value="Genomic_DNA"/>
</dbReference>
<dbReference type="PANTHER" id="PTHR21461">
    <property type="entry name" value="GLYCOSYLTRANSFERASE FAMILY 92 PROTEIN"/>
    <property type="match status" value="1"/>
</dbReference>
<evidence type="ECO:0000256" key="2">
    <source>
        <dbReference type="ARBA" id="ARBA00007647"/>
    </source>
</evidence>
<evidence type="ECO:0000313" key="10">
    <source>
        <dbReference type="EMBL" id="KAH0810107.1"/>
    </source>
</evidence>
<reference evidence="10" key="2">
    <citation type="submission" date="2021-08" db="EMBL/GenBank/DDBJ databases">
        <authorList>
            <person name="Eriksson T."/>
        </authorList>
    </citation>
    <scope>NUCLEOTIDE SEQUENCE</scope>
    <source>
        <strain evidence="10">Stoneville</strain>
        <tissue evidence="10">Whole head</tissue>
    </source>
</reference>
<proteinExistence type="inferred from homology"/>
<dbReference type="EC" id="2.4.1.-" evidence="8"/>
<dbReference type="InterPro" id="IPR008166">
    <property type="entry name" value="Glyco_transf_92"/>
</dbReference>
<evidence type="ECO:0000256" key="5">
    <source>
        <dbReference type="ARBA" id="ARBA00022692"/>
    </source>
</evidence>
<organism evidence="10 11">
    <name type="scientific">Tenebrio molitor</name>
    <name type="common">Yellow mealworm beetle</name>
    <dbReference type="NCBI Taxonomy" id="7067"/>
    <lineage>
        <taxon>Eukaryota</taxon>
        <taxon>Metazoa</taxon>
        <taxon>Ecdysozoa</taxon>
        <taxon>Arthropoda</taxon>
        <taxon>Hexapoda</taxon>
        <taxon>Insecta</taxon>
        <taxon>Pterygota</taxon>
        <taxon>Neoptera</taxon>
        <taxon>Endopterygota</taxon>
        <taxon>Coleoptera</taxon>
        <taxon>Polyphaga</taxon>
        <taxon>Cucujiformia</taxon>
        <taxon>Tenebrionidae</taxon>
        <taxon>Tenebrio</taxon>
    </lineage>
</organism>
<dbReference type="GO" id="GO:0016757">
    <property type="term" value="F:glycosyltransferase activity"/>
    <property type="evidence" value="ECO:0007669"/>
    <property type="project" value="UniProtKB-UniRule"/>
</dbReference>
<gene>
    <name evidence="10" type="ORF">GEV33_012683</name>
</gene>
<evidence type="ECO:0000256" key="1">
    <source>
        <dbReference type="ARBA" id="ARBA00004167"/>
    </source>
</evidence>
<evidence type="ECO:0000256" key="3">
    <source>
        <dbReference type="ARBA" id="ARBA00022676"/>
    </source>
</evidence>
<sequence>MRVRWFPVIIITLIVTLILLEHLLPTAGKKTLDGVVIPQHNRQSPDKSLPNIPDAYFGSEMKAVKPTKQKKCARFPELLDLKFSNNIWQIQETSIGTLQLLNAYLDDREFGQYAVWPFSKNFFTVRIVGMLDRVNSRKQLYCRMWYDSNESVLVKGELFWIWKKEWDVIDAFQPYLISCKTPDDRIPMSVSLVENKCDYPTNNLKIYYEKMYKKWDFVVCVKGLNFPFEDKSTRLVEWLELVFLLGASKVHFYQFSVHPNIQKVLNYYTQKGTIEVTHLSLAGHFSNSPLIRNKFLQERKVERRLQEVIPFNDCLYKYLHKTRYIVSLDIDEVIVPKTGTWSELMVTLQERNSDLSSYLARNVYFFDQLETDLDQIPPYVHMLKHVRRAVEYSKPGDYVKGFHDTTKVVALYNHISLWCYSWLGCDNHNIDVELAQLQHYRGDCVKDLINCDDLKQNTVLDRRLWHFKDILINQVNQTLSFLEMIDL</sequence>
<evidence type="ECO:0000256" key="7">
    <source>
        <dbReference type="ARBA" id="ARBA00023136"/>
    </source>
</evidence>
<reference evidence="10" key="1">
    <citation type="journal article" date="2020" name="J Insects Food Feed">
        <title>The yellow mealworm (Tenebrio molitor) genome: a resource for the emerging insects as food and feed industry.</title>
        <authorList>
            <person name="Eriksson T."/>
            <person name="Andere A."/>
            <person name="Kelstrup H."/>
            <person name="Emery V."/>
            <person name="Picard C."/>
        </authorList>
    </citation>
    <scope>NUCLEOTIDE SEQUENCE</scope>
    <source>
        <strain evidence="10">Stoneville</strain>
        <tissue evidence="10">Whole head</tissue>
    </source>
</reference>
<name>A0A8J6H9W0_TENMO</name>
<protein>
    <recommendedName>
        <fullName evidence="8">Glycosyltransferase family 92 protein</fullName>
        <ecNumber evidence="8">2.4.1.-</ecNumber>
    </recommendedName>
</protein>
<feature type="signal peptide" evidence="9">
    <location>
        <begin position="1"/>
        <end position="28"/>
    </location>
</feature>
<keyword evidence="3 8" id="KW-0328">Glycosyltransferase</keyword>
<evidence type="ECO:0000256" key="6">
    <source>
        <dbReference type="ARBA" id="ARBA00022989"/>
    </source>
</evidence>
<dbReference type="Proteomes" id="UP000719412">
    <property type="component" value="Unassembled WGS sequence"/>
</dbReference>
<accession>A0A8J6H9W0</accession>
<keyword evidence="4 8" id="KW-0808">Transferase</keyword>
<evidence type="ECO:0000313" key="11">
    <source>
        <dbReference type="Proteomes" id="UP000719412"/>
    </source>
</evidence>